<proteinExistence type="predicted"/>
<evidence type="ECO:0000313" key="2">
    <source>
        <dbReference type="Proteomes" id="UP001590950"/>
    </source>
</evidence>
<accession>A0ABR3ZWD7</accession>
<dbReference type="Proteomes" id="UP001590950">
    <property type="component" value="Unassembled WGS sequence"/>
</dbReference>
<protein>
    <submittedName>
        <fullName evidence="1">Uncharacterized protein</fullName>
    </submittedName>
</protein>
<dbReference type="EMBL" id="JBEFKJ010000045">
    <property type="protein sequence ID" value="KAL2037050.1"/>
    <property type="molecule type" value="Genomic_DNA"/>
</dbReference>
<keyword evidence="2" id="KW-1185">Reference proteome</keyword>
<comment type="caution">
    <text evidence="1">The sequence shown here is derived from an EMBL/GenBank/DDBJ whole genome shotgun (WGS) entry which is preliminary data.</text>
</comment>
<name>A0ABR3ZWD7_9LECA</name>
<evidence type="ECO:0000313" key="1">
    <source>
        <dbReference type="EMBL" id="KAL2037050.1"/>
    </source>
</evidence>
<organism evidence="1 2">
    <name type="scientific">Stereocaulon virgatum</name>
    <dbReference type="NCBI Taxonomy" id="373712"/>
    <lineage>
        <taxon>Eukaryota</taxon>
        <taxon>Fungi</taxon>
        <taxon>Dikarya</taxon>
        <taxon>Ascomycota</taxon>
        <taxon>Pezizomycotina</taxon>
        <taxon>Lecanoromycetes</taxon>
        <taxon>OSLEUM clade</taxon>
        <taxon>Lecanoromycetidae</taxon>
        <taxon>Lecanorales</taxon>
        <taxon>Lecanorineae</taxon>
        <taxon>Stereocaulaceae</taxon>
        <taxon>Stereocaulon</taxon>
    </lineage>
</organism>
<gene>
    <name evidence="1" type="ORF">N7G274_010177</name>
</gene>
<reference evidence="1 2" key="1">
    <citation type="submission" date="2024-09" db="EMBL/GenBank/DDBJ databases">
        <title>Rethinking Asexuality: The Enigmatic Case of Functional Sexual Genes in Lepraria (Stereocaulaceae).</title>
        <authorList>
            <person name="Doellman M."/>
            <person name="Sun Y."/>
            <person name="Barcenas-Pena A."/>
            <person name="Lumbsch H.T."/>
            <person name="Grewe F."/>
        </authorList>
    </citation>
    <scope>NUCLEOTIDE SEQUENCE [LARGE SCALE GENOMIC DNA]</scope>
    <source>
        <strain evidence="1 2">Mercado 3170</strain>
    </source>
</reference>
<sequence>MVSHVFPNLKQVSMMLTDPTEEQSQFLLDLMKVQLRWVKLNRYILLQHGAVFADLYASPKTIRRIVMSSWLENVARHALWQEQRLDYIGHLLNQLLRTQGSINASAVMGTQTRSETIQAYVDKLPSLRANVYEDVVTGISHMVDKSILKSGNFAFKDILSISDPPLVTPGSLVGIGPLSVAERIRFFMETINTWEDLQSADYDECTDVQRKLRQISANVKAAIIHQPQYPHAFDSHVTASSTKQCSLESMGSGGEVHRVPEPTPLDPALQDDHATALPTFLTSGIEPKIPSVAFGYTGDLSDQAVVVSSAQNTVPRGDPYPQTNVMAPSMGWQTEDQNVEGYIPTDLTDLIDWDTFIHCSNE</sequence>